<keyword evidence="1" id="KW-0812">Transmembrane</keyword>
<accession>A0A2P2PZJ6</accession>
<sequence>MLDVTWTFMDVLSMAFMGNSVLLMQKYIGSSGIFMCLLILNGSSY</sequence>
<organism evidence="2">
    <name type="scientific">Rhizophora mucronata</name>
    <name type="common">Asiatic mangrove</name>
    <dbReference type="NCBI Taxonomy" id="61149"/>
    <lineage>
        <taxon>Eukaryota</taxon>
        <taxon>Viridiplantae</taxon>
        <taxon>Streptophyta</taxon>
        <taxon>Embryophyta</taxon>
        <taxon>Tracheophyta</taxon>
        <taxon>Spermatophyta</taxon>
        <taxon>Magnoliopsida</taxon>
        <taxon>eudicotyledons</taxon>
        <taxon>Gunneridae</taxon>
        <taxon>Pentapetalae</taxon>
        <taxon>rosids</taxon>
        <taxon>fabids</taxon>
        <taxon>Malpighiales</taxon>
        <taxon>Rhizophoraceae</taxon>
        <taxon>Rhizophora</taxon>
    </lineage>
</organism>
<evidence type="ECO:0000256" key="1">
    <source>
        <dbReference type="SAM" id="Phobius"/>
    </source>
</evidence>
<name>A0A2P2PZJ6_RHIMU</name>
<keyword evidence="1" id="KW-0472">Membrane</keyword>
<keyword evidence="1" id="KW-1133">Transmembrane helix</keyword>
<dbReference type="EMBL" id="GGEC01079599">
    <property type="protein sequence ID" value="MBX60083.1"/>
    <property type="molecule type" value="Transcribed_RNA"/>
</dbReference>
<dbReference type="AlphaFoldDB" id="A0A2P2PZJ6"/>
<proteinExistence type="predicted"/>
<protein>
    <submittedName>
        <fullName evidence="2">Uncharacterized protein</fullName>
    </submittedName>
</protein>
<feature type="transmembrane region" description="Helical" evidence="1">
    <location>
        <begin position="20"/>
        <end position="40"/>
    </location>
</feature>
<reference evidence="2" key="1">
    <citation type="submission" date="2018-02" db="EMBL/GenBank/DDBJ databases">
        <title>Rhizophora mucronata_Transcriptome.</title>
        <authorList>
            <person name="Meera S.P."/>
            <person name="Sreeshan A."/>
            <person name="Augustine A."/>
        </authorList>
    </citation>
    <scope>NUCLEOTIDE SEQUENCE</scope>
    <source>
        <tissue evidence="2">Leaf</tissue>
    </source>
</reference>
<evidence type="ECO:0000313" key="2">
    <source>
        <dbReference type="EMBL" id="MBX60083.1"/>
    </source>
</evidence>